<evidence type="ECO:0000313" key="1">
    <source>
        <dbReference type="EMBL" id="AGL28990.1"/>
    </source>
</evidence>
<evidence type="ECO:0008006" key="3">
    <source>
        <dbReference type="Google" id="ProtNLM"/>
    </source>
</evidence>
<sequence>MDLVDPGAESPRETWLRLLLIRAGFPRPQTQIPVYDEYGQLVAVIDMGWAGIKVGVDYEGDHHRTDRRTFNKDIKRAEALTELGWTDVRVTVEDTEGGIIWRVSAAWQRRT</sequence>
<dbReference type="SUPFAM" id="SSF52980">
    <property type="entry name" value="Restriction endonuclease-like"/>
    <property type="match status" value="1"/>
</dbReference>
<organism evidence="1 2">
    <name type="scientific">Mycobacterium tuberculosis CAS/NITR204</name>
    <dbReference type="NCBI Taxonomy" id="1310114"/>
    <lineage>
        <taxon>Bacteria</taxon>
        <taxon>Bacillati</taxon>
        <taxon>Actinomycetota</taxon>
        <taxon>Actinomycetes</taxon>
        <taxon>Mycobacteriales</taxon>
        <taxon>Mycobacteriaceae</taxon>
        <taxon>Mycobacterium</taxon>
        <taxon>Mycobacterium tuberculosis complex</taxon>
    </lineage>
</organism>
<dbReference type="BioCyc" id="MTUB1310114:G13A2-3573-MONOMER"/>
<accession>R4MDL1</accession>
<evidence type="ECO:0000313" key="2">
    <source>
        <dbReference type="Proteomes" id="UP000013548"/>
    </source>
</evidence>
<name>R4MDL1_MYCTX</name>
<dbReference type="EMBL" id="CP005386">
    <property type="protein sequence ID" value="AGL28990.1"/>
    <property type="molecule type" value="Genomic_DNA"/>
</dbReference>
<dbReference type="AlphaFoldDB" id="R4MDL1"/>
<protein>
    <recommendedName>
        <fullName evidence="3">Cullin, a subunit of E3 ubiquitin ligase</fullName>
    </recommendedName>
</protein>
<dbReference type="Proteomes" id="UP000013548">
    <property type="component" value="Chromosome"/>
</dbReference>
<dbReference type="HOGENOM" id="CLU_052626_8_1_11"/>
<dbReference type="KEGG" id="mtuc:J113_24600"/>
<gene>
    <name evidence="1" type="ORF">J113_24600</name>
</gene>
<dbReference type="PATRIC" id="fig|1310114.3.peg.5155"/>
<reference evidence="1 2" key="1">
    <citation type="journal article" date="2013" name="Genome Announc.">
        <title>Whole-Genome Sequences of Four Clinical Isolates of Mycobacterium tuberculosis from Tamil Nadu, South India.</title>
        <authorList>
            <person name="Narayanan S."/>
            <person name="Deshpande U."/>
        </authorList>
    </citation>
    <scope>NUCLEOTIDE SEQUENCE [LARGE SCALE GENOMIC DNA]</scope>
    <source>
        <strain evidence="1 2">CAS/NITR204</strain>
    </source>
</reference>
<proteinExistence type="predicted"/>
<dbReference type="InterPro" id="IPR011335">
    <property type="entry name" value="Restrct_endonuc-II-like"/>
</dbReference>